<comment type="cofactor">
    <cofactor evidence="1">
        <name>FAD</name>
        <dbReference type="ChEBI" id="CHEBI:57692"/>
    </cofactor>
</comment>
<dbReference type="Gene3D" id="3.90.700.10">
    <property type="entry name" value="Succinate dehydrogenase/fumarate reductase flavoprotein, catalytic domain"/>
    <property type="match status" value="1"/>
</dbReference>
<dbReference type="Gene3D" id="3.50.50.60">
    <property type="entry name" value="FAD/NAD(P)-binding domain"/>
    <property type="match status" value="2"/>
</dbReference>
<organism evidence="6 7">
    <name type="scientific">Lactobacillus nasalidis</name>
    <dbReference type="NCBI Taxonomy" id="2797258"/>
    <lineage>
        <taxon>Bacteria</taxon>
        <taxon>Bacillati</taxon>
        <taxon>Bacillota</taxon>
        <taxon>Bacilli</taxon>
        <taxon>Lactobacillales</taxon>
        <taxon>Lactobacillaceae</taxon>
        <taxon>Lactobacillus</taxon>
    </lineage>
</organism>
<name>A0ABQ3W3T9_9LACO</name>
<evidence type="ECO:0000256" key="3">
    <source>
        <dbReference type="ARBA" id="ARBA00022827"/>
    </source>
</evidence>
<dbReference type="SUPFAM" id="SSF56425">
    <property type="entry name" value="Succinate dehydrogenase/fumarate reductase flavoprotein, catalytic domain"/>
    <property type="match status" value="1"/>
</dbReference>
<protein>
    <recommendedName>
        <fullName evidence="5">FAD-dependent oxidoreductase 2 FAD-binding domain-containing protein</fullName>
    </recommendedName>
</protein>
<proteinExistence type="predicted"/>
<dbReference type="SUPFAM" id="SSF56784">
    <property type="entry name" value="HAD-like"/>
    <property type="match status" value="1"/>
</dbReference>
<evidence type="ECO:0000313" key="6">
    <source>
        <dbReference type="EMBL" id="GHW00319.1"/>
    </source>
</evidence>
<dbReference type="SFLD" id="SFLDG01129">
    <property type="entry name" value="C1.5:_HAD__Beta-PGM__Phosphata"/>
    <property type="match status" value="1"/>
</dbReference>
<evidence type="ECO:0000256" key="4">
    <source>
        <dbReference type="ARBA" id="ARBA00023002"/>
    </source>
</evidence>
<dbReference type="SFLD" id="SFLDS00003">
    <property type="entry name" value="Haloacid_Dehalogenase"/>
    <property type="match status" value="1"/>
</dbReference>
<dbReference type="Gene3D" id="1.10.150.240">
    <property type="entry name" value="Putative phosphatase, domain 2"/>
    <property type="match status" value="1"/>
</dbReference>
<dbReference type="InterPro" id="IPR006439">
    <property type="entry name" value="HAD-SF_hydro_IA"/>
</dbReference>
<dbReference type="PANTHER" id="PTHR43400:SF7">
    <property type="entry name" value="FAD-DEPENDENT OXIDOREDUCTASE 2 FAD BINDING DOMAIN-CONTAINING PROTEIN"/>
    <property type="match status" value="1"/>
</dbReference>
<dbReference type="InterPro" id="IPR041492">
    <property type="entry name" value="HAD_2"/>
</dbReference>
<keyword evidence="3" id="KW-0274">FAD</keyword>
<dbReference type="NCBIfam" id="TIGR01549">
    <property type="entry name" value="HAD-SF-IA-v1"/>
    <property type="match status" value="1"/>
</dbReference>
<accession>A0ABQ3W3T9</accession>
<dbReference type="InterPro" id="IPR027477">
    <property type="entry name" value="Succ_DH/fumarate_Rdtase_cat_sf"/>
</dbReference>
<evidence type="ECO:0000259" key="5">
    <source>
        <dbReference type="Pfam" id="PF00890"/>
    </source>
</evidence>
<dbReference type="EMBL" id="BOCI01000013">
    <property type="protein sequence ID" value="GHW00319.1"/>
    <property type="molecule type" value="Genomic_DNA"/>
</dbReference>
<dbReference type="Pfam" id="PF00890">
    <property type="entry name" value="FAD_binding_2"/>
    <property type="match status" value="1"/>
</dbReference>
<dbReference type="InterPro" id="IPR023214">
    <property type="entry name" value="HAD_sf"/>
</dbReference>
<dbReference type="Pfam" id="PF13419">
    <property type="entry name" value="HAD_2"/>
    <property type="match status" value="1"/>
</dbReference>
<evidence type="ECO:0000256" key="2">
    <source>
        <dbReference type="ARBA" id="ARBA00022630"/>
    </source>
</evidence>
<keyword evidence="7" id="KW-1185">Reference proteome</keyword>
<keyword evidence="4" id="KW-0560">Oxidoreductase</keyword>
<reference evidence="7" key="1">
    <citation type="submission" date="2021-01" db="EMBL/GenBank/DDBJ databases">
        <title>Draft genome sequence of Nasalis larvatus strain YZ03.</title>
        <authorList>
            <person name="Suzuki-Hashido N."/>
            <person name="Tsuchida S."/>
            <person name="Hayakawa T."/>
        </authorList>
    </citation>
    <scope>NUCLEOTIDE SEQUENCE [LARGE SCALE GENOMIC DNA]</scope>
    <source>
        <strain evidence="7">YZ03</strain>
    </source>
</reference>
<dbReference type="Proteomes" id="UP000616547">
    <property type="component" value="Unassembled WGS sequence"/>
</dbReference>
<sequence>MTKIYDNVDQLDVNASAAYTVKTDVLVVGAGNAGMEAAAAAREAGAQTILIEKEKTINLMRVGLASIGSRAQKAAGVTIDKQELVESLAAFAQHNVDQRLLETWADNSGATLDWLEDKILKPHGAHLRAEADAMVTNKAYQAFPTENDPTFDDQTFTSYGDWFLQYQEEHGVDLRFENSLVKLLKEDGRVTGALVKDLAKNEYYQILAEKGVILTTGGYSANTDLLKEWNPLALKKNVYNDSPRSNGAGITTALNVGAIRDEEPAETIFDRGLVPVGKKTEDMYYQTATYDHWLWIGSYPFLKVNLRGERFANESVPYQFIVNAAAKEPGYLYAMIWDDDYADTLEKVHMLGCARFGFPGYMKDKEAFIADTNQHVKDGLVVKADTLEELADKLGLPADKLKEAVANNNQAVIDHQDKEFGKEAYRITPIKKKPYYGCILGGRILCTFDGLRINTKMEVLDENHDPIPGLYAAGNDAGGFFWGSYNDRVPGLAASHAHTFGRLAGQSAAGLTPDEKKAAVFKRPTLTQPAGQVIFKRDVVKAGLLYASRPIFCAGWYNESEVKRMKYEAAIFDMDGTILDTSADLTASLNYAFEKTGHRHDFTVEDIKNFFGSGVVVAVTRALAYEAGSSRESLVAFGTKDEQIPEAVTQAEVTRVLEVFKPYYAEHCQIKTGPFPGILDLMKNLRQKGVKLAVVSNKPNEAVQVLVEELFPGSFDFALGERSGIRRKPAPDMTAECVKVLEVPKDKCVYIGDSEIDIQTAQNSEMDEIAVDWGFRSVPFLQKHGATMIVNSAEELEEAILGE</sequence>
<gene>
    <name evidence="6" type="ORF">lacNasYZ03_00060</name>
</gene>
<dbReference type="PRINTS" id="PR00411">
    <property type="entry name" value="PNDRDTASEI"/>
</dbReference>
<comment type="caution">
    <text evidence="6">The sequence shown here is derived from an EMBL/GenBank/DDBJ whole genome shotgun (WGS) entry which is preliminary data.</text>
</comment>
<evidence type="ECO:0000313" key="7">
    <source>
        <dbReference type="Proteomes" id="UP000616547"/>
    </source>
</evidence>
<dbReference type="InterPro" id="IPR036188">
    <property type="entry name" value="FAD/NAD-bd_sf"/>
</dbReference>
<dbReference type="InterPro" id="IPR023198">
    <property type="entry name" value="PGP-like_dom2"/>
</dbReference>
<dbReference type="InterPro" id="IPR036412">
    <property type="entry name" value="HAD-like_sf"/>
</dbReference>
<dbReference type="InterPro" id="IPR003953">
    <property type="entry name" value="FAD-dep_OxRdtase_2_FAD-bd"/>
</dbReference>
<dbReference type="SUPFAM" id="SSF51905">
    <property type="entry name" value="FAD/NAD(P)-binding domain"/>
    <property type="match status" value="1"/>
</dbReference>
<feature type="domain" description="FAD-dependent oxidoreductase 2 FAD-binding" evidence="5">
    <location>
        <begin position="24"/>
        <end position="485"/>
    </location>
</feature>
<dbReference type="SFLD" id="SFLDG01135">
    <property type="entry name" value="C1.5.6:_HAD__Beta-PGM__Phospha"/>
    <property type="match status" value="1"/>
</dbReference>
<evidence type="ECO:0000256" key="1">
    <source>
        <dbReference type="ARBA" id="ARBA00001974"/>
    </source>
</evidence>
<dbReference type="InterPro" id="IPR050315">
    <property type="entry name" value="FAD-oxidoreductase_2"/>
</dbReference>
<keyword evidence="2" id="KW-0285">Flavoprotein</keyword>
<dbReference type="CDD" id="cd16421">
    <property type="entry name" value="HAD_PGPase"/>
    <property type="match status" value="1"/>
</dbReference>
<dbReference type="Gene3D" id="3.40.50.1000">
    <property type="entry name" value="HAD superfamily/HAD-like"/>
    <property type="match status" value="1"/>
</dbReference>
<dbReference type="PANTHER" id="PTHR43400">
    <property type="entry name" value="FUMARATE REDUCTASE"/>
    <property type="match status" value="1"/>
</dbReference>